<reference evidence="4" key="1">
    <citation type="submission" date="2015-11" db="EMBL/GenBank/DDBJ databases">
        <title>De novo transcriptome assembly of four potential Pierce s Disease insect vectors from Arizona vineyards.</title>
        <authorList>
            <person name="Tassone E.E."/>
        </authorList>
    </citation>
    <scope>NUCLEOTIDE SEQUENCE</scope>
</reference>
<dbReference type="GO" id="GO:0005840">
    <property type="term" value="C:ribosome"/>
    <property type="evidence" value="ECO:0007669"/>
    <property type="project" value="UniProtKB-KW"/>
</dbReference>
<dbReference type="GO" id="GO:0006412">
    <property type="term" value="P:translation"/>
    <property type="evidence" value="ECO:0007669"/>
    <property type="project" value="InterPro"/>
</dbReference>
<dbReference type="EMBL" id="GECU01035404">
    <property type="protein sequence ID" value="JAS72302.1"/>
    <property type="molecule type" value="Transcribed_RNA"/>
</dbReference>
<evidence type="ECO:0000256" key="1">
    <source>
        <dbReference type="ARBA" id="ARBA00007817"/>
    </source>
</evidence>
<dbReference type="Gene3D" id="3.30.1360.210">
    <property type="match status" value="1"/>
</dbReference>
<evidence type="ECO:0000313" key="4">
    <source>
        <dbReference type="EMBL" id="JAS72302.1"/>
    </source>
</evidence>
<organism evidence="4">
    <name type="scientific">Homalodisca liturata</name>
    <dbReference type="NCBI Taxonomy" id="320908"/>
    <lineage>
        <taxon>Eukaryota</taxon>
        <taxon>Metazoa</taxon>
        <taxon>Ecdysozoa</taxon>
        <taxon>Arthropoda</taxon>
        <taxon>Hexapoda</taxon>
        <taxon>Insecta</taxon>
        <taxon>Pterygota</taxon>
        <taxon>Neoptera</taxon>
        <taxon>Paraneoptera</taxon>
        <taxon>Hemiptera</taxon>
        <taxon>Auchenorrhyncha</taxon>
        <taxon>Membracoidea</taxon>
        <taxon>Cicadellidae</taxon>
        <taxon>Cicadellinae</taxon>
        <taxon>Proconiini</taxon>
        <taxon>Homalodisca</taxon>
    </lineage>
</organism>
<dbReference type="AlphaFoldDB" id="A0A1B6HCG4"/>
<dbReference type="GO" id="GO:0003735">
    <property type="term" value="F:structural constituent of ribosome"/>
    <property type="evidence" value="ECO:0007669"/>
    <property type="project" value="InterPro"/>
</dbReference>
<keyword evidence="2" id="KW-0689">Ribosomal protein</keyword>
<proteinExistence type="inferred from homology"/>
<evidence type="ECO:0000256" key="3">
    <source>
        <dbReference type="ARBA" id="ARBA00023274"/>
    </source>
</evidence>
<dbReference type="GO" id="GO:1990904">
    <property type="term" value="C:ribonucleoprotein complex"/>
    <property type="evidence" value="ECO:0007669"/>
    <property type="project" value="UniProtKB-KW"/>
</dbReference>
<dbReference type="InterPro" id="IPR038526">
    <property type="entry name" value="Ribosomal_eL22_sf"/>
</dbReference>
<evidence type="ECO:0000256" key="2">
    <source>
        <dbReference type="ARBA" id="ARBA00022980"/>
    </source>
</evidence>
<comment type="similarity">
    <text evidence="1">Belongs to the eukaryotic ribosomal protein eL22 family.</text>
</comment>
<name>A0A1B6HCG4_9HEMI</name>
<dbReference type="InterPro" id="IPR002671">
    <property type="entry name" value="Ribosomal_eL22"/>
</dbReference>
<feature type="non-terminal residue" evidence="4">
    <location>
        <position position="1"/>
    </location>
</feature>
<gene>
    <name evidence="4" type="ORF">g.2413</name>
</gene>
<sequence>VEAPLRKYTIDVKDQVNDGLLTAEDMLDYFRSIMKVRNSKIVAGREIEFVNNSTSVDVISKHGNIIKKNMKLYIKRFLRSKALKEFIRVSGDNADGFSLEYINKVD</sequence>
<accession>A0A1B6HCG4</accession>
<protein>
    <submittedName>
        <fullName evidence="4">Uncharacterized protein</fullName>
    </submittedName>
</protein>
<keyword evidence="3" id="KW-0687">Ribonucleoprotein</keyword>
<feature type="non-terminal residue" evidence="4">
    <location>
        <position position="106"/>
    </location>
</feature>
<dbReference type="Pfam" id="PF01776">
    <property type="entry name" value="Ribosomal_L22e"/>
    <property type="match status" value="1"/>
</dbReference>